<keyword evidence="5" id="KW-1185">Reference proteome</keyword>
<dbReference type="AlphaFoldDB" id="A0A653BG28"/>
<keyword evidence="2" id="KW-0472">Membrane</keyword>
<feature type="region of interest" description="Disordered" evidence="1">
    <location>
        <begin position="1"/>
        <end position="23"/>
    </location>
</feature>
<reference evidence="4 5" key="1">
    <citation type="submission" date="2019-01" db="EMBL/GenBank/DDBJ databases">
        <authorList>
            <person name="Sayadi A."/>
        </authorList>
    </citation>
    <scope>NUCLEOTIDE SEQUENCE [LARGE SCALE GENOMIC DNA]</scope>
</reference>
<dbReference type="GO" id="GO:0035725">
    <property type="term" value="P:sodium ion transmembrane transport"/>
    <property type="evidence" value="ECO:0007669"/>
    <property type="project" value="TreeGrafter"/>
</dbReference>
<dbReference type="OrthoDB" id="2021138at2759"/>
<dbReference type="Gene3D" id="2.60.120.10">
    <property type="entry name" value="Jelly Rolls"/>
    <property type="match status" value="1"/>
</dbReference>
<dbReference type="Gene3D" id="1.10.287.630">
    <property type="entry name" value="Helix hairpin bin"/>
    <property type="match status" value="1"/>
</dbReference>
<organism evidence="4 5">
    <name type="scientific">Callosobruchus maculatus</name>
    <name type="common">Southern cowpea weevil</name>
    <name type="synonym">Pulse bruchid</name>
    <dbReference type="NCBI Taxonomy" id="64391"/>
    <lineage>
        <taxon>Eukaryota</taxon>
        <taxon>Metazoa</taxon>
        <taxon>Ecdysozoa</taxon>
        <taxon>Arthropoda</taxon>
        <taxon>Hexapoda</taxon>
        <taxon>Insecta</taxon>
        <taxon>Pterygota</taxon>
        <taxon>Neoptera</taxon>
        <taxon>Endopterygota</taxon>
        <taxon>Coleoptera</taxon>
        <taxon>Polyphaga</taxon>
        <taxon>Cucujiformia</taxon>
        <taxon>Chrysomeloidea</taxon>
        <taxon>Chrysomelidae</taxon>
        <taxon>Bruchinae</taxon>
        <taxon>Bruchini</taxon>
        <taxon>Callosobruchus</taxon>
    </lineage>
</organism>
<proteinExistence type="predicted"/>
<evidence type="ECO:0000256" key="2">
    <source>
        <dbReference type="SAM" id="Phobius"/>
    </source>
</evidence>
<keyword evidence="2" id="KW-0812">Transmembrane</keyword>
<dbReference type="GO" id="GO:0003254">
    <property type="term" value="P:regulation of membrane depolarization"/>
    <property type="evidence" value="ECO:0007669"/>
    <property type="project" value="TreeGrafter"/>
</dbReference>
<feature type="domain" description="Cyclic nucleotide-binding" evidence="3">
    <location>
        <begin position="428"/>
        <end position="493"/>
    </location>
</feature>
<name>A0A653BG28_CALMS</name>
<dbReference type="PANTHER" id="PTHR45689:SF14">
    <property type="entry name" value="CYCLIC NUCLEOTIDE-GATED CATION CHANNEL SUBUNIT A-LIKE PROTEIN"/>
    <property type="match status" value="1"/>
</dbReference>
<feature type="transmembrane region" description="Helical" evidence="2">
    <location>
        <begin position="201"/>
        <end position="221"/>
    </location>
</feature>
<dbReference type="InterPro" id="IPR014710">
    <property type="entry name" value="RmlC-like_jellyroll"/>
</dbReference>
<feature type="transmembrane region" description="Helical" evidence="2">
    <location>
        <begin position="176"/>
        <end position="195"/>
    </location>
</feature>
<dbReference type="PROSITE" id="PS50042">
    <property type="entry name" value="CNMP_BINDING_3"/>
    <property type="match status" value="1"/>
</dbReference>
<feature type="transmembrane region" description="Helical" evidence="2">
    <location>
        <begin position="241"/>
        <end position="264"/>
    </location>
</feature>
<dbReference type="GO" id="GO:0005249">
    <property type="term" value="F:voltage-gated potassium channel activity"/>
    <property type="evidence" value="ECO:0007669"/>
    <property type="project" value="TreeGrafter"/>
</dbReference>
<protein>
    <recommendedName>
        <fullName evidence="3">Cyclic nucleotide-binding domain-containing protein</fullName>
    </recommendedName>
</protein>
<keyword evidence="2" id="KW-1133">Transmembrane helix</keyword>
<dbReference type="InterPro" id="IPR018490">
    <property type="entry name" value="cNMP-bd_dom_sf"/>
</dbReference>
<feature type="compositionally biased region" description="Pro residues" evidence="1">
    <location>
        <begin position="1"/>
        <end position="10"/>
    </location>
</feature>
<gene>
    <name evidence="4" type="ORF">CALMAC_LOCUS689</name>
</gene>
<evidence type="ECO:0000259" key="3">
    <source>
        <dbReference type="PROSITE" id="PS50042"/>
    </source>
</evidence>
<sequence>MSPPPQPQPEPHNIKNYNKNGTHKCTLKKDPKSDVMPLPPNATFYQKVKKYVRSLKLCDPNNDKCKMYFKNKLSIVKEQKRQLTTAHWFTVHPFSRIANFLEWFFFLTRSITFLWLPVCGLVPRQEWPPFVQFVRHMMKMSEILTTTGFFVTGYVDSDSKEIILNAKLISLRYIRFYFIFDLLVFMGDYILLREILDPNEIYGVFDILANTLTHLGILMRVKYYFMVQARCVNRLKMNRRLSALMHQLLLCGAILHLSTIYNVLVPKYAVGGDHYLPTESWINQAIGVAEIREVTKVYFESLMLVSCHFFGASYYTYEIKFIPEQITLTLISLIGRIYTLYLIGSMLVVFGMAVFPESRYEQFMGEVKEYMMAKELPQDLRNRLNEYYECKMQKKFFSEGKIMDTLSERLRTEMFLHFARKLIEQNHTLKTLPTTTLGVLISYMKSETFLADDVVCAIGKPSEMVFFLSAGTIAVYNKNHLELDHLYDGQDFGLDGGMRYSYVAAETSEIYYIRYKLFKSLLSEHTEVWSSYEKKWAQRQKRYEEVETEMESGGETLLYELSRGALLEAPKTRLLIFDDL</sequence>
<evidence type="ECO:0000256" key="1">
    <source>
        <dbReference type="SAM" id="MobiDB-lite"/>
    </source>
</evidence>
<dbReference type="InterPro" id="IPR051413">
    <property type="entry name" value="K/Na_HCN_channel"/>
</dbReference>
<dbReference type="PANTHER" id="PTHR45689">
    <property type="entry name" value="I[[H]] CHANNEL, ISOFORM E"/>
    <property type="match status" value="1"/>
</dbReference>
<evidence type="ECO:0000313" key="4">
    <source>
        <dbReference type="EMBL" id="VEN34532.1"/>
    </source>
</evidence>
<dbReference type="InterPro" id="IPR000595">
    <property type="entry name" value="cNMP-bd_dom"/>
</dbReference>
<feature type="transmembrane region" description="Helical" evidence="2">
    <location>
        <begin position="338"/>
        <end position="355"/>
    </location>
</feature>
<feature type="transmembrane region" description="Helical" evidence="2">
    <location>
        <begin position="297"/>
        <end position="317"/>
    </location>
</feature>
<dbReference type="Proteomes" id="UP000410492">
    <property type="component" value="Unassembled WGS sequence"/>
</dbReference>
<accession>A0A653BG28</accession>
<dbReference type="SUPFAM" id="SSF51206">
    <property type="entry name" value="cAMP-binding domain-like"/>
    <property type="match status" value="1"/>
</dbReference>
<dbReference type="GO" id="GO:0098855">
    <property type="term" value="C:HCN channel complex"/>
    <property type="evidence" value="ECO:0007669"/>
    <property type="project" value="TreeGrafter"/>
</dbReference>
<dbReference type="EMBL" id="CAACVG010000772">
    <property type="protein sequence ID" value="VEN34532.1"/>
    <property type="molecule type" value="Genomic_DNA"/>
</dbReference>
<evidence type="ECO:0000313" key="5">
    <source>
        <dbReference type="Proteomes" id="UP000410492"/>
    </source>
</evidence>